<proteinExistence type="predicted"/>
<keyword evidence="1" id="KW-0812">Transmembrane</keyword>
<dbReference type="SMART" id="SM01411">
    <property type="entry name" value="Ephrin_rec_like"/>
    <property type="match status" value="3"/>
</dbReference>
<dbReference type="SUPFAM" id="SSF117281">
    <property type="entry name" value="Kelch motif"/>
    <property type="match status" value="1"/>
</dbReference>
<feature type="transmembrane region" description="Helical" evidence="1">
    <location>
        <begin position="1579"/>
        <end position="1600"/>
    </location>
</feature>
<evidence type="ECO:0000313" key="4">
    <source>
        <dbReference type="Proteomes" id="UP000601435"/>
    </source>
</evidence>
<dbReference type="InterPro" id="IPR011641">
    <property type="entry name" value="Tyr-kin_ephrin_A/B_rcpt-like"/>
</dbReference>
<evidence type="ECO:0000259" key="2">
    <source>
        <dbReference type="Pfam" id="PF07699"/>
    </source>
</evidence>
<dbReference type="PANTHER" id="PTHR11319:SF35">
    <property type="entry name" value="OUTER MEMBRANE PROTEIN PMPC-RELATED"/>
    <property type="match status" value="1"/>
</dbReference>
<accession>A0A812U2D3</accession>
<dbReference type="Gene3D" id="2.10.50.10">
    <property type="entry name" value="Tumor Necrosis Factor Receptor, subunit A, domain 2"/>
    <property type="match status" value="3"/>
</dbReference>
<feature type="transmembrane region" description="Helical" evidence="1">
    <location>
        <begin position="1313"/>
        <end position="1338"/>
    </location>
</feature>
<dbReference type="Gene3D" id="2.120.10.80">
    <property type="entry name" value="Kelch-type beta propeller"/>
    <property type="match status" value="1"/>
</dbReference>
<reference evidence="3" key="1">
    <citation type="submission" date="2021-02" db="EMBL/GenBank/DDBJ databases">
        <authorList>
            <person name="Dougan E. K."/>
            <person name="Rhodes N."/>
            <person name="Thang M."/>
            <person name="Chan C."/>
        </authorList>
    </citation>
    <scope>NUCLEOTIDE SEQUENCE</scope>
</reference>
<keyword evidence="1" id="KW-0472">Membrane</keyword>
<dbReference type="Proteomes" id="UP000601435">
    <property type="component" value="Unassembled WGS sequence"/>
</dbReference>
<comment type="caution">
    <text evidence="3">The sequence shown here is derived from an EMBL/GenBank/DDBJ whole genome shotgun (WGS) entry which is preliminary data.</text>
</comment>
<evidence type="ECO:0000256" key="1">
    <source>
        <dbReference type="SAM" id="Phobius"/>
    </source>
</evidence>
<dbReference type="PANTHER" id="PTHR11319">
    <property type="entry name" value="G PROTEIN-COUPLED RECEPTOR-RELATED"/>
    <property type="match status" value="1"/>
</dbReference>
<keyword evidence="4" id="KW-1185">Reference proteome</keyword>
<organism evidence="3 4">
    <name type="scientific">Symbiodinium necroappetens</name>
    <dbReference type="NCBI Taxonomy" id="1628268"/>
    <lineage>
        <taxon>Eukaryota</taxon>
        <taxon>Sar</taxon>
        <taxon>Alveolata</taxon>
        <taxon>Dinophyceae</taxon>
        <taxon>Suessiales</taxon>
        <taxon>Symbiodiniaceae</taxon>
        <taxon>Symbiodinium</taxon>
    </lineage>
</organism>
<sequence length="1760" mass="190609">MAANAWQELASIGKTVGGAIYMSTAARLIQLEEKDSLAALTACKANAWQELSPSGDRPERNSNQGMAWSKADGGLYIISGTAWGTSGKANNWEHLAPTGTAPECCGFQGGWSEAAYGFYGLGGWSHLGDLFFYSRQVDYVGEQGYVVDFKSPILQNMQHHEANEWLLVTAAGAAPSARVNHGAVWAETPDGLYVFGGENYAGKHNDLYLYSRQVDRWYQLSPSGEGPDKGNWMNDLHVLTPKAWWCTEVSKPGTVGSTTQGVGSTDAGMCIRPEGALRTVPNLPNEGASGDASQGVYTWGSRGSDFAPEGGSYQVCWCANINGILCDSLQLFQMAVGRLQVRGPSSAHSFWCVRGRDCTDLQPLFGVGLSSSDQVVLRSTGCGSVAFQQISPSNLNGIASLGASPGTSGLVLSFGESNLQQGVDLRISANANEAGHDLCWCGRDSCNAEDFSVPFGKLRVQGPLANQEISCSVGQRCSLGAVQSVRASLEDRIMILSACGTGQAVPGFPGGGIAKAVATWLRDNGGFELLGDGEVLQPRVGIYRLCFCRESSEIGACSEASAFAAPVGLLTVTGPFSQMNTCVLGSTCILQLLGTGLAVNDKLALTRQSGCDALMGDFVSLQGYSTPKEPILLRREGDLWHADVGQIPSNAVPGTYKICWCPAEASCEALISFRAEAGHLQLECPRGFFLMAGRCVVCGRGFYCAGGELGTRVHCPDRQTTISRYSSERSECVCSHGFFDSSGSCAPCSKGTYKSEAGNFNCSACPSGTDTHLEGSVSNSSCSQDSAFSDLQFENQSEIPTVTFSLVLSSSNSLDHLTMSTLRRSISESTNIDPDHVVLLAQPQARRLSERVNQTVGVVLKHLSWALATSSAQELDPDMMEVVLDDARARLSNLGVHVNSTEAGPEVSPFTVFVTIQQCKRAFLARRAGLFEQAGYQREESGCVPCPRSFYKESQSNALCSQRCPVNADSHPASTSQSDCFCKPGHHALLTGDQTLQQCMSCAAYSGLTCPGEWEDGKHAQPRAIPGYFITGQTSAVRCMVFLSQNESVCRGGSDRCRKEPESPQCQHSNECEEGYTGWLCGQCAEGKARWAYLRPCQDCMSQSSTWLALAIAADTGRIALLNFAMAAFSARSAGKVSFNLHSPMIRMLLRFKDACSVLTDFDLDRLHPFSWSVRAADADADQACSGASCGLASQTVPEAETCCESPPRHVCGCLRTSTLNDVYIPSTYQLEILKRKGPPTLTASPLRQHPQSKAAVGRLLTFQWPREVTQALEMLLSLISIMPKVNVEFAAACEAQSWYEGNKGMQRLVPSLYYLVLPILTLVGTILVCAVAVYVVVPVGNRLGVEFNDCARERAKRKNLAQCAVSNVEEANADSGSDLASCVSEISGGFIAGADWEAPWEVLTEGIALPTLKSAADGEVALPALRRMVLGAAAWKLRGSFNAMADRESMPLEEMATAVALRAADCMQLKGMLENGGGICDDFLHQACEQFRRKAASDASKLNFGLFSPYASLKELLKQSAPAIWLTQLSLWPELLSKFLQMIRCSPMLEERDGQQDYVARLLPFPDVECWSQDHTPFIAVAAMGLLLWCLGLPLLLFLKIWMLPDRHDPANFRLYGFCIQGLSPRYWYWDLIVKRADIGLMVLTAYTSFADDDNAKLLLFPVLSGMQLGLSTWVRPYANSQSQSLDVLESVLLASRFILFSAIAVLLIFFPSAQLVWIWAVLLLTMTLSRHRVSLDVLLRKRIYLHYTNESTSERFVS</sequence>
<dbReference type="OrthoDB" id="432528at2759"/>
<protein>
    <submittedName>
        <fullName evidence="3">SVEP1 protein</fullName>
    </submittedName>
</protein>
<dbReference type="EMBL" id="CAJNJA010025731">
    <property type="protein sequence ID" value="CAE7548498.1"/>
    <property type="molecule type" value="Genomic_DNA"/>
</dbReference>
<feature type="transmembrane region" description="Helical" evidence="1">
    <location>
        <begin position="1700"/>
        <end position="1726"/>
    </location>
</feature>
<dbReference type="InterPro" id="IPR009030">
    <property type="entry name" value="Growth_fac_rcpt_cys_sf"/>
</dbReference>
<evidence type="ECO:0000313" key="3">
    <source>
        <dbReference type="EMBL" id="CAE7548498.1"/>
    </source>
</evidence>
<dbReference type="InterPro" id="IPR015915">
    <property type="entry name" value="Kelch-typ_b-propeller"/>
</dbReference>
<name>A0A812U2D3_9DINO</name>
<gene>
    <name evidence="3" type="primary">SVEP1</name>
    <name evidence="3" type="ORF">SNEC2469_LOCUS15805</name>
</gene>
<dbReference type="Pfam" id="PF07699">
    <property type="entry name" value="Ephrin_rec_like"/>
    <property type="match status" value="1"/>
</dbReference>
<keyword evidence="1" id="KW-1133">Transmembrane helix</keyword>
<dbReference type="SUPFAM" id="SSF57184">
    <property type="entry name" value="Growth factor receptor domain"/>
    <property type="match status" value="1"/>
</dbReference>
<feature type="domain" description="Tyrosine-protein kinase ephrin type A/B receptor-like" evidence="2">
    <location>
        <begin position="742"/>
        <end position="782"/>
    </location>
</feature>